<feature type="transmembrane region" description="Helical" evidence="6">
    <location>
        <begin position="102"/>
        <end position="120"/>
    </location>
</feature>
<evidence type="ECO:0000256" key="1">
    <source>
        <dbReference type="ARBA" id="ARBA00004141"/>
    </source>
</evidence>
<feature type="transmembrane region" description="Helical" evidence="6">
    <location>
        <begin position="194"/>
        <end position="213"/>
    </location>
</feature>
<dbReference type="Pfam" id="PF00083">
    <property type="entry name" value="Sugar_tr"/>
    <property type="match status" value="1"/>
</dbReference>
<protein>
    <recommendedName>
        <fullName evidence="7">Major facilitator superfamily (MFS) profile domain-containing protein</fullName>
    </recommendedName>
</protein>
<feature type="transmembrane region" description="Helical" evidence="6">
    <location>
        <begin position="161"/>
        <end position="182"/>
    </location>
</feature>
<dbReference type="Gene3D" id="1.20.1250.20">
    <property type="entry name" value="MFS general substrate transporter like domains"/>
    <property type="match status" value="1"/>
</dbReference>
<keyword evidence="4 6" id="KW-1133">Transmembrane helix</keyword>
<evidence type="ECO:0000313" key="9">
    <source>
        <dbReference type="Proteomes" id="UP001628179"/>
    </source>
</evidence>
<dbReference type="SUPFAM" id="SSF103473">
    <property type="entry name" value="MFS general substrate transporter"/>
    <property type="match status" value="1"/>
</dbReference>
<dbReference type="GeneID" id="98179082"/>
<dbReference type="PANTHER" id="PTHR48022:SF10">
    <property type="entry name" value="MAJOR FACILITATOR SUPERFAMILY (MFS) PROFILE DOMAIN-CONTAINING PROTEIN"/>
    <property type="match status" value="1"/>
</dbReference>
<evidence type="ECO:0000256" key="5">
    <source>
        <dbReference type="ARBA" id="ARBA00023136"/>
    </source>
</evidence>
<evidence type="ECO:0000256" key="3">
    <source>
        <dbReference type="ARBA" id="ARBA00022692"/>
    </source>
</evidence>
<evidence type="ECO:0000256" key="6">
    <source>
        <dbReference type="SAM" id="Phobius"/>
    </source>
</evidence>
<dbReference type="RefSeq" id="XP_070919860.1">
    <property type="nucleotide sequence ID" value="XM_071063759.1"/>
</dbReference>
<evidence type="ECO:0000313" key="8">
    <source>
        <dbReference type="EMBL" id="GAB1318129.1"/>
    </source>
</evidence>
<dbReference type="InterPro" id="IPR005828">
    <property type="entry name" value="MFS_sugar_transport-like"/>
</dbReference>
<feature type="transmembrane region" description="Helical" evidence="6">
    <location>
        <begin position="20"/>
        <end position="43"/>
    </location>
</feature>
<dbReference type="PANTHER" id="PTHR48022">
    <property type="entry name" value="PLASTIDIC GLUCOSE TRANSPORTER 4"/>
    <property type="match status" value="1"/>
</dbReference>
<comment type="caution">
    <text evidence="8">The sequence shown here is derived from an EMBL/GenBank/DDBJ whole genome shotgun (WGS) entry which is preliminary data.</text>
</comment>
<comment type="subcellular location">
    <subcellularLocation>
        <location evidence="1">Membrane</location>
        <topology evidence="1">Multi-pass membrane protein</topology>
    </subcellularLocation>
</comment>
<dbReference type="Proteomes" id="UP001628179">
    <property type="component" value="Unassembled WGS sequence"/>
</dbReference>
<dbReference type="InterPro" id="IPR050360">
    <property type="entry name" value="MFS_Sugar_Transporters"/>
</dbReference>
<keyword evidence="3 6" id="KW-0812">Transmembrane</keyword>
<reference evidence="8 9" key="1">
    <citation type="submission" date="2024-09" db="EMBL/GenBank/DDBJ databases">
        <title>Itraconazole resistance in Madurella fahalii resulting from another homologue of gene encoding cytochrome P450 14-alpha sterol demethylase (CYP51).</title>
        <authorList>
            <person name="Yoshioka I."/>
            <person name="Fahal A.H."/>
            <person name="Kaneko S."/>
            <person name="Yaguchi T."/>
        </authorList>
    </citation>
    <scope>NUCLEOTIDE SEQUENCE [LARGE SCALE GENOMIC DNA]</scope>
    <source>
        <strain evidence="8 9">IFM 68171</strain>
    </source>
</reference>
<dbReference type="InterPro" id="IPR036259">
    <property type="entry name" value="MFS_trans_sf"/>
</dbReference>
<feature type="transmembrane region" description="Helical" evidence="6">
    <location>
        <begin position="379"/>
        <end position="400"/>
    </location>
</feature>
<comment type="similarity">
    <text evidence="2">Belongs to the major facilitator superfamily. Sugar transporter (TC 2.A.1.1) family.</text>
</comment>
<feature type="transmembrane region" description="Helical" evidence="6">
    <location>
        <begin position="320"/>
        <end position="338"/>
    </location>
</feature>
<name>A0ABQ0GK52_9PEZI</name>
<dbReference type="PROSITE" id="PS50850">
    <property type="entry name" value="MFS"/>
    <property type="match status" value="1"/>
</dbReference>
<accession>A0ABQ0GK52</accession>
<evidence type="ECO:0000256" key="4">
    <source>
        <dbReference type="ARBA" id="ARBA00022989"/>
    </source>
</evidence>
<feature type="transmembrane region" description="Helical" evidence="6">
    <location>
        <begin position="73"/>
        <end position="95"/>
    </location>
</feature>
<feature type="transmembrane region" description="Helical" evidence="6">
    <location>
        <begin position="448"/>
        <end position="466"/>
    </location>
</feature>
<dbReference type="EMBL" id="BAAFSV010000004">
    <property type="protein sequence ID" value="GAB1318129.1"/>
    <property type="molecule type" value="Genomic_DNA"/>
</dbReference>
<keyword evidence="9" id="KW-1185">Reference proteome</keyword>
<feature type="transmembrane region" description="Helical" evidence="6">
    <location>
        <begin position="282"/>
        <end position="308"/>
    </location>
</feature>
<evidence type="ECO:0000256" key="2">
    <source>
        <dbReference type="ARBA" id="ARBA00010992"/>
    </source>
</evidence>
<feature type="transmembrane region" description="Helical" evidence="6">
    <location>
        <begin position="132"/>
        <end position="149"/>
    </location>
</feature>
<evidence type="ECO:0000259" key="7">
    <source>
        <dbReference type="PROSITE" id="PS50850"/>
    </source>
</evidence>
<keyword evidence="5 6" id="KW-0472">Membrane</keyword>
<dbReference type="InterPro" id="IPR020846">
    <property type="entry name" value="MFS_dom"/>
</dbReference>
<proteinExistence type="inferred from homology"/>
<feature type="transmembrane region" description="Helical" evidence="6">
    <location>
        <begin position="412"/>
        <end position="436"/>
    </location>
</feature>
<feature type="transmembrane region" description="Helical" evidence="6">
    <location>
        <begin position="345"/>
        <end position="367"/>
    </location>
</feature>
<feature type="domain" description="Major facilitator superfamily (MFS) profile" evidence="7">
    <location>
        <begin position="22"/>
        <end position="470"/>
    </location>
</feature>
<gene>
    <name evidence="8" type="ORF">MFIFM68171_08339</name>
</gene>
<sequence length="533" mass="58449">MASINIVSRDTPFRTNLKCFIICFFISFANVQYGYDTAVIAAFQAMRGFLRVFGYRDPSLASGWGIEPTHQQLITSFMNVGTMVGVLFTAAFARLPWGGRRNGIWAGSAIGFVGIGVQMGTDTIAGVCVGRTLVGVCNAFYITFANAYVSETAPRHLRAVMGGLFGIMPTIGGTLGTVTVYLAKGIDNKLCYQIPLACLFFFPTMLCVVALFIPESPRWLLVKNRKEEAERALRTLRGQSLTEELFQEEFLEMVTGIEKEKMLASGASLKEIWQGANLRRTILCIGVYSSRAASGLWVFIAYGTYFFQQAGVSDPFAMSMYTHAAGIAGTVFAIWCSYRILGRRAMMLFGTAGAVVCMAAAALGGTISPGTPQAAKNFMAWNVIYSVAYGGFAATISWPVSAEVVNSKLRVLTLSVATAIDYVFAWLIAFCSPYFINPRVLNWGMKYCWVWAGANVVTLIFFYFLLPEMNGRSLEEIDELFEKRISVNDFATYECECTKQARELATQKKVEATVLHSDLGLEEGDKAPGSGIL</sequence>
<organism evidence="8 9">
    <name type="scientific">Madurella fahalii</name>
    <dbReference type="NCBI Taxonomy" id="1157608"/>
    <lineage>
        <taxon>Eukaryota</taxon>
        <taxon>Fungi</taxon>
        <taxon>Dikarya</taxon>
        <taxon>Ascomycota</taxon>
        <taxon>Pezizomycotina</taxon>
        <taxon>Sordariomycetes</taxon>
        <taxon>Sordariomycetidae</taxon>
        <taxon>Sordariales</taxon>
        <taxon>Sordariales incertae sedis</taxon>
        <taxon>Madurella</taxon>
    </lineage>
</organism>